<sequence length="429" mass="49838">MGSPFHYAKAKRMRSDSPEDVENKRPRLDGSTDHDENNVPDMSMLNDQGMERMEWKAKYSLDLFADFIQLSKFLAAGEKKRVPAISKKHRQINHKWSEINQVFKKFLIDLSEKYGELEGLMGKAVDVVGKHERWWELTNIFAPVRDAALTMLGIDCGVLRPLQERSVPTTVDYADYIRENMYIIWDPTVPFSDWEMDWFFEFLDEEVHRVFDMSREADTWIASAQLTITAKTDILQSPTQTTILDSTLLHHHAQYDCYLRQMLTERFDKLRYVNAAKACREVRERMNRHECEAYEDEKCVFNILLPTLEILQGRAKYEVCHAVMLATGAILPAELADLVVEYTLLAEEVPSDPEIFVQAKHKVSGREKRKARLVCEHTQRRAVLTSNEELFEPWVWGPDWVEIEPDYLSGEDDSDLESKADMYASIQSP</sequence>
<dbReference type="KEGG" id="pno:SNOG_15598"/>
<evidence type="ECO:0000256" key="1">
    <source>
        <dbReference type="SAM" id="MobiDB-lite"/>
    </source>
</evidence>
<dbReference type="VEuPathDB" id="FungiDB:JI435_155980"/>
<dbReference type="GeneID" id="5982673"/>
<feature type="region of interest" description="Disordered" evidence="1">
    <location>
        <begin position="407"/>
        <end position="429"/>
    </location>
</feature>
<proteinExistence type="predicted"/>
<evidence type="ECO:0000313" key="3">
    <source>
        <dbReference type="Proteomes" id="UP000001055"/>
    </source>
</evidence>
<dbReference type="EMBL" id="CH445363">
    <property type="protein sequence ID" value="EAT76973.2"/>
    <property type="molecule type" value="Genomic_DNA"/>
</dbReference>
<feature type="region of interest" description="Disordered" evidence="1">
    <location>
        <begin position="1"/>
        <end position="44"/>
    </location>
</feature>
<reference evidence="3" key="1">
    <citation type="journal article" date="2007" name="Plant Cell">
        <title>Dothideomycete-plant interactions illuminated by genome sequencing and EST analysis of the wheat pathogen Stagonospora nodorum.</title>
        <authorList>
            <person name="Hane J.K."/>
            <person name="Lowe R.G."/>
            <person name="Solomon P.S."/>
            <person name="Tan K.C."/>
            <person name="Schoch C.L."/>
            <person name="Spatafora J.W."/>
            <person name="Crous P.W."/>
            <person name="Kodira C."/>
            <person name="Birren B.W."/>
            <person name="Galagan J.E."/>
            <person name="Torriani S.F."/>
            <person name="McDonald B.A."/>
            <person name="Oliver R.P."/>
        </authorList>
    </citation>
    <scope>NUCLEOTIDE SEQUENCE [LARGE SCALE GENOMIC DNA]</scope>
    <source>
        <strain evidence="3">SN15 / ATCC MYA-4574 / FGSC 10173</strain>
    </source>
</reference>
<dbReference type="AlphaFoldDB" id="Q0TXX3"/>
<dbReference type="HOGENOM" id="CLU_639524_0_0_1"/>
<organism evidence="2 3">
    <name type="scientific">Phaeosphaeria nodorum (strain SN15 / ATCC MYA-4574 / FGSC 10173)</name>
    <name type="common">Glume blotch fungus</name>
    <name type="synonym">Parastagonospora nodorum</name>
    <dbReference type="NCBI Taxonomy" id="321614"/>
    <lineage>
        <taxon>Eukaryota</taxon>
        <taxon>Fungi</taxon>
        <taxon>Dikarya</taxon>
        <taxon>Ascomycota</taxon>
        <taxon>Pezizomycotina</taxon>
        <taxon>Dothideomycetes</taxon>
        <taxon>Pleosporomycetidae</taxon>
        <taxon>Pleosporales</taxon>
        <taxon>Pleosporineae</taxon>
        <taxon>Phaeosphaeriaceae</taxon>
        <taxon>Parastagonospora</taxon>
    </lineage>
</organism>
<name>Q0TXX3_PHANO</name>
<dbReference type="RefSeq" id="XP_001805743.1">
    <property type="nucleotide sequence ID" value="XM_001805691.1"/>
</dbReference>
<dbReference type="Proteomes" id="UP000001055">
    <property type="component" value="Unassembled WGS sequence"/>
</dbReference>
<gene>
    <name evidence="2" type="ORF">SNOG_15598</name>
</gene>
<evidence type="ECO:0000313" key="2">
    <source>
        <dbReference type="EMBL" id="EAT76973.2"/>
    </source>
</evidence>
<dbReference type="InParanoid" id="Q0TXX3"/>
<accession>Q0TXX3</accession>
<feature type="compositionally biased region" description="Basic and acidic residues" evidence="1">
    <location>
        <begin position="13"/>
        <end position="37"/>
    </location>
</feature>
<protein>
    <submittedName>
        <fullName evidence="2">Uncharacterized protein</fullName>
    </submittedName>
</protein>